<feature type="region of interest" description="Disordered" evidence="7">
    <location>
        <begin position="140"/>
        <end position="186"/>
    </location>
</feature>
<feature type="compositionally biased region" description="Polar residues" evidence="7">
    <location>
        <begin position="523"/>
        <end position="535"/>
    </location>
</feature>
<proteinExistence type="inferred from homology"/>
<dbReference type="InterPro" id="IPR011039">
    <property type="entry name" value="TFIIF_interaction"/>
</dbReference>
<evidence type="ECO:0000256" key="5">
    <source>
        <dbReference type="ARBA" id="ARBA00023163"/>
    </source>
</evidence>
<feature type="compositionally biased region" description="Low complexity" evidence="7">
    <location>
        <begin position="614"/>
        <end position="632"/>
    </location>
</feature>
<evidence type="ECO:0000256" key="7">
    <source>
        <dbReference type="SAM" id="MobiDB-lite"/>
    </source>
</evidence>
<dbReference type="GO" id="GO:0032968">
    <property type="term" value="P:positive regulation of transcription elongation by RNA polymerase II"/>
    <property type="evidence" value="ECO:0007669"/>
    <property type="project" value="InterPro"/>
</dbReference>
<keyword evidence="6" id="KW-0539">Nucleus</keyword>
<feature type="region of interest" description="Disordered" evidence="7">
    <location>
        <begin position="397"/>
        <end position="418"/>
    </location>
</feature>
<feature type="compositionally biased region" description="Pro residues" evidence="7">
    <location>
        <begin position="1"/>
        <end position="11"/>
    </location>
</feature>
<feature type="compositionally biased region" description="Basic and acidic residues" evidence="7">
    <location>
        <begin position="365"/>
        <end position="377"/>
    </location>
</feature>
<dbReference type="OrthoDB" id="76676at2759"/>
<dbReference type="InterPro" id="IPR008851">
    <property type="entry name" value="TFIIF-alpha"/>
</dbReference>
<keyword evidence="4" id="KW-0238">DNA-binding</keyword>
<keyword evidence="9" id="KW-1185">Reference proteome</keyword>
<keyword evidence="3" id="KW-0805">Transcription regulation</keyword>
<name>A0A6A6AVX2_9PEZI</name>
<dbReference type="GO" id="GO:0003677">
    <property type="term" value="F:DNA binding"/>
    <property type="evidence" value="ECO:0007669"/>
    <property type="project" value="UniProtKB-KW"/>
</dbReference>
<feature type="compositionally biased region" description="Gly residues" evidence="7">
    <location>
        <begin position="600"/>
        <end position="613"/>
    </location>
</feature>
<evidence type="ECO:0000256" key="2">
    <source>
        <dbReference type="ARBA" id="ARBA00005249"/>
    </source>
</evidence>
<evidence type="ECO:0000256" key="6">
    <source>
        <dbReference type="ARBA" id="ARBA00023242"/>
    </source>
</evidence>
<evidence type="ECO:0000256" key="3">
    <source>
        <dbReference type="ARBA" id="ARBA00023015"/>
    </source>
</evidence>
<feature type="compositionally biased region" description="Acidic residues" evidence="7">
    <location>
        <begin position="397"/>
        <end position="410"/>
    </location>
</feature>
<gene>
    <name evidence="8" type="ORF">K452DRAFT_323083</name>
</gene>
<dbReference type="GO" id="GO:0001096">
    <property type="term" value="F:TFIIF-class transcription factor complex binding"/>
    <property type="evidence" value="ECO:0007669"/>
    <property type="project" value="TreeGrafter"/>
</dbReference>
<feature type="compositionally biased region" description="Acidic residues" evidence="7">
    <location>
        <begin position="157"/>
        <end position="166"/>
    </location>
</feature>
<evidence type="ECO:0000256" key="1">
    <source>
        <dbReference type="ARBA" id="ARBA00004123"/>
    </source>
</evidence>
<comment type="subcellular location">
    <subcellularLocation>
        <location evidence="1">Nucleus</location>
    </subcellularLocation>
</comment>
<feature type="compositionally biased region" description="Basic and acidic residues" evidence="7">
    <location>
        <begin position="492"/>
        <end position="522"/>
    </location>
</feature>
<reference evidence="8" key="1">
    <citation type="journal article" date="2020" name="Stud. Mycol.">
        <title>101 Dothideomycetes genomes: a test case for predicting lifestyles and emergence of pathogens.</title>
        <authorList>
            <person name="Haridas S."/>
            <person name="Albert R."/>
            <person name="Binder M."/>
            <person name="Bloem J."/>
            <person name="Labutti K."/>
            <person name="Salamov A."/>
            <person name="Andreopoulos B."/>
            <person name="Baker S."/>
            <person name="Barry K."/>
            <person name="Bills G."/>
            <person name="Bluhm B."/>
            <person name="Cannon C."/>
            <person name="Castanera R."/>
            <person name="Culley D."/>
            <person name="Daum C."/>
            <person name="Ezra D."/>
            <person name="Gonzalez J."/>
            <person name="Henrissat B."/>
            <person name="Kuo A."/>
            <person name="Liang C."/>
            <person name="Lipzen A."/>
            <person name="Lutzoni F."/>
            <person name="Magnuson J."/>
            <person name="Mondo S."/>
            <person name="Nolan M."/>
            <person name="Ohm R."/>
            <person name="Pangilinan J."/>
            <person name="Park H.-J."/>
            <person name="Ramirez L."/>
            <person name="Alfaro M."/>
            <person name="Sun H."/>
            <person name="Tritt A."/>
            <person name="Yoshinaga Y."/>
            <person name="Zwiers L.-H."/>
            <person name="Turgeon B."/>
            <person name="Goodwin S."/>
            <person name="Spatafora J."/>
            <person name="Crous P."/>
            <person name="Grigoriev I."/>
        </authorList>
    </citation>
    <scope>NUCLEOTIDE SEQUENCE</scope>
    <source>
        <strain evidence="8">CBS 121167</strain>
    </source>
</reference>
<feature type="region of interest" description="Disordered" evidence="7">
    <location>
        <begin position="464"/>
        <end position="655"/>
    </location>
</feature>
<dbReference type="AlphaFoldDB" id="A0A6A6AVX2"/>
<protein>
    <submittedName>
        <fullName evidence="8">Uncharacterized protein</fullName>
    </submittedName>
</protein>
<accession>A0A6A6AVX2</accession>
<dbReference type="GO" id="GO:0016251">
    <property type="term" value="F:RNA polymerase II general transcription initiation factor activity"/>
    <property type="evidence" value="ECO:0007669"/>
    <property type="project" value="TreeGrafter"/>
</dbReference>
<feature type="region of interest" description="Disordered" evidence="7">
    <location>
        <begin position="1"/>
        <end position="98"/>
    </location>
</feature>
<organism evidence="8 9">
    <name type="scientific">Aplosporella prunicola CBS 121167</name>
    <dbReference type="NCBI Taxonomy" id="1176127"/>
    <lineage>
        <taxon>Eukaryota</taxon>
        <taxon>Fungi</taxon>
        <taxon>Dikarya</taxon>
        <taxon>Ascomycota</taxon>
        <taxon>Pezizomycotina</taxon>
        <taxon>Dothideomycetes</taxon>
        <taxon>Dothideomycetes incertae sedis</taxon>
        <taxon>Botryosphaeriales</taxon>
        <taxon>Aplosporellaceae</taxon>
        <taxon>Aplosporella</taxon>
    </lineage>
</organism>
<dbReference type="SUPFAM" id="SSF50916">
    <property type="entry name" value="Rap30/74 interaction domains"/>
    <property type="match status" value="1"/>
</dbReference>
<dbReference type="GO" id="GO:0006367">
    <property type="term" value="P:transcription initiation at RNA polymerase II promoter"/>
    <property type="evidence" value="ECO:0007669"/>
    <property type="project" value="InterPro"/>
</dbReference>
<dbReference type="EMBL" id="ML995591">
    <property type="protein sequence ID" value="KAF2135388.1"/>
    <property type="molecule type" value="Genomic_DNA"/>
</dbReference>
<evidence type="ECO:0000313" key="8">
    <source>
        <dbReference type="EMBL" id="KAF2135388.1"/>
    </source>
</evidence>
<evidence type="ECO:0000313" key="9">
    <source>
        <dbReference type="Proteomes" id="UP000799438"/>
    </source>
</evidence>
<feature type="compositionally biased region" description="Basic and acidic residues" evidence="7">
    <location>
        <begin position="167"/>
        <end position="184"/>
    </location>
</feature>
<feature type="compositionally biased region" description="Low complexity" evidence="7">
    <location>
        <begin position="12"/>
        <end position="29"/>
    </location>
</feature>
<dbReference type="PANTHER" id="PTHR13011:SF0">
    <property type="entry name" value="GENERAL TRANSCRIPTION FACTOR IIF SUBUNIT 1"/>
    <property type="match status" value="1"/>
</dbReference>
<keyword evidence="5" id="KW-0804">Transcription</keyword>
<evidence type="ECO:0000256" key="4">
    <source>
        <dbReference type="ARBA" id="ARBA00023125"/>
    </source>
</evidence>
<feature type="region of interest" description="Disordered" evidence="7">
    <location>
        <begin position="358"/>
        <end position="377"/>
    </location>
</feature>
<dbReference type="RefSeq" id="XP_033391106.1">
    <property type="nucleotide sequence ID" value="XM_033544600.1"/>
</dbReference>
<dbReference type="GO" id="GO:0005674">
    <property type="term" value="C:transcription factor TFIIF complex"/>
    <property type="evidence" value="ECO:0007669"/>
    <property type="project" value="TreeGrafter"/>
</dbReference>
<dbReference type="Proteomes" id="UP000799438">
    <property type="component" value="Unassembled WGS sequence"/>
</dbReference>
<dbReference type="GeneID" id="54302096"/>
<feature type="compositionally biased region" description="Low complexity" evidence="7">
    <location>
        <begin position="48"/>
        <end position="57"/>
    </location>
</feature>
<feature type="compositionally biased region" description="Polar residues" evidence="7">
    <location>
        <begin position="546"/>
        <end position="568"/>
    </location>
</feature>
<feature type="compositionally biased region" description="Low complexity" evidence="7">
    <location>
        <begin position="73"/>
        <end position="86"/>
    </location>
</feature>
<dbReference type="PANTHER" id="PTHR13011">
    <property type="entry name" value="TFIIF-ALPHA"/>
    <property type="match status" value="1"/>
</dbReference>
<sequence>MSASPAGPPGTTPNGAPAGTTPNGGVPAARPRPKAKANPLVQPKRPNRGAARPGAARPKPPSAQRTTPIPNGAQQQAPQSQGGIIPVQKLEPPPGAKVETFPVFTTKRAFLEGLRHHVMRFQSKTLIDPTDESSFTRPIRLHRRDAGAGKSGAGADNGEDENDEEAQERARVEALKEERKRNRAEVQAQIAPKAKGKMGFTDNKKKIQQVYERNDTPEAIKASRLRYEETLPWHLEDFDNKNTWVGGYESALSGNHIILYNEPWTDALGNYRSKFRMVPVEKWYKFSAKDKGMIFSPDMVERHEKKKGNIPRWFNKEEEKSDVKLDMKVPSWLKAKDEETMKKKQMQQVKTGKVFARKGGFGDEEAPRGNPGDEYRPEVAADADDIDFNVEEDFADDEEGVNGLFEGDDEETKRTQERVKREQLAANAFALKDEKDVWQEEEDAKLEAELRRKLEKSLRKKIVKREKNYNYDLDDSDENPYSSESESDDSEVERQKEEERKREQERTAAEKDKGKGKADEKPSSGTTSKGSNTPSGRPKTSDPLKLSTSSQSIKRPGSPNLSDASGNESTRKKQKMHAGSGSESEATDRERKLKMRLSGAGSGSGTGTPGGSRAGSPVLGASSGGASRAGSPTTGGPGSLPARPRQAQAKPAGPIPTVEEIKAVIPAQGATMGTLIAAFKGRVSPAVQHDFINNVKHAGIFDKKTKMIFPRAG</sequence>
<comment type="similarity">
    <text evidence="2">Belongs to the TFIIF alpha subunit family.</text>
</comment>
<feature type="compositionally biased region" description="Low complexity" evidence="7">
    <location>
        <begin position="639"/>
        <end position="652"/>
    </location>
</feature>